<dbReference type="Pfam" id="PF03835">
    <property type="entry name" value="Rad4"/>
    <property type="match status" value="1"/>
</dbReference>
<evidence type="ECO:0000313" key="3">
    <source>
        <dbReference type="Proteomes" id="UP000288716"/>
    </source>
</evidence>
<dbReference type="AlphaFoldDB" id="A0A443RUZ3"/>
<dbReference type="InterPro" id="IPR018325">
    <property type="entry name" value="Rad4/PNGase_transGLS-fold"/>
</dbReference>
<dbReference type="Proteomes" id="UP000288716">
    <property type="component" value="Unassembled WGS sequence"/>
</dbReference>
<feature type="domain" description="Rad4/PNGase transglutaminase-like fold" evidence="1">
    <location>
        <begin position="171"/>
        <end position="264"/>
    </location>
</feature>
<dbReference type="PANTHER" id="PTHR12135:SF0">
    <property type="entry name" value="DNA REPAIR PROTEIN COMPLEMENTING XP-C CELLS"/>
    <property type="match status" value="1"/>
</dbReference>
<dbReference type="SUPFAM" id="SSF54001">
    <property type="entry name" value="Cysteine proteinases"/>
    <property type="match status" value="1"/>
</dbReference>
<dbReference type="GO" id="GO:0003684">
    <property type="term" value="F:damaged DNA binding"/>
    <property type="evidence" value="ECO:0007669"/>
    <property type="project" value="InterPro"/>
</dbReference>
<dbReference type="GO" id="GO:0006298">
    <property type="term" value="P:mismatch repair"/>
    <property type="evidence" value="ECO:0007669"/>
    <property type="project" value="TreeGrafter"/>
</dbReference>
<evidence type="ECO:0000313" key="2">
    <source>
        <dbReference type="EMBL" id="RWS18995.1"/>
    </source>
</evidence>
<feature type="non-terminal residue" evidence="2">
    <location>
        <position position="265"/>
    </location>
</feature>
<dbReference type="InterPro" id="IPR004583">
    <property type="entry name" value="DNA_repair_Rad4"/>
</dbReference>
<dbReference type="OrthoDB" id="300780at2759"/>
<dbReference type="Gene3D" id="3.90.260.10">
    <property type="entry name" value="Transglutaminase-like"/>
    <property type="match status" value="1"/>
</dbReference>
<dbReference type="InterPro" id="IPR038765">
    <property type="entry name" value="Papain-like_cys_pep_sf"/>
</dbReference>
<protein>
    <submittedName>
        <fullName evidence="2">DNA repair protein Rad4-like protein</fullName>
    </submittedName>
</protein>
<dbReference type="EMBL" id="NCKV01031444">
    <property type="protein sequence ID" value="RWS18995.1"/>
    <property type="molecule type" value="Genomic_DNA"/>
</dbReference>
<dbReference type="GO" id="GO:0005737">
    <property type="term" value="C:cytoplasm"/>
    <property type="evidence" value="ECO:0007669"/>
    <property type="project" value="TreeGrafter"/>
</dbReference>
<dbReference type="GO" id="GO:0071942">
    <property type="term" value="C:XPC complex"/>
    <property type="evidence" value="ECO:0007669"/>
    <property type="project" value="TreeGrafter"/>
</dbReference>
<dbReference type="InterPro" id="IPR036985">
    <property type="entry name" value="Transglutaminase-like_sf"/>
</dbReference>
<reference evidence="2 3" key="1">
    <citation type="journal article" date="2018" name="Gigascience">
        <title>Genomes of trombidid mites reveal novel predicted allergens and laterally-transferred genes associated with secondary metabolism.</title>
        <authorList>
            <person name="Dong X."/>
            <person name="Chaisiri K."/>
            <person name="Xia D."/>
            <person name="Armstrong S.D."/>
            <person name="Fang Y."/>
            <person name="Donnelly M.J."/>
            <person name="Kadowaki T."/>
            <person name="McGarry J.W."/>
            <person name="Darby A.C."/>
            <person name="Makepeace B.L."/>
        </authorList>
    </citation>
    <scope>NUCLEOTIDE SEQUENCE [LARGE SCALE GENOMIC DNA]</scope>
    <source>
        <strain evidence="2">UoL-UT</strain>
    </source>
</reference>
<dbReference type="VEuPathDB" id="VectorBase:LDEU013045"/>
<keyword evidence="3" id="KW-1185">Reference proteome</keyword>
<evidence type="ECO:0000259" key="1">
    <source>
        <dbReference type="Pfam" id="PF03835"/>
    </source>
</evidence>
<comment type="caution">
    <text evidence="2">The sequence shown here is derived from an EMBL/GenBank/DDBJ whole genome shotgun (WGS) entry which is preliminary data.</text>
</comment>
<proteinExistence type="predicted"/>
<sequence length="265" mass="30944">MHKTHLLCCVAAGQHMNSTLNTNCTIKALSFSFLVDGVFQIKELTIDSLQNILKWFRDHFRYTENKSKKEESHFSDMLSSAFSLQESSVESVFTYILVCLLRSIETVSIEVRLCYAINPVPLRPKNLILSDKQRERKNATKIKNKEDVVKKGDKVTDTILISSDDEDVIAEPYSKSSGKKQRLRQFWLEVYFPTGKRWVYVDPVNGKVDDVSDIEKHTCNPLLYVFAFDNKNYVSDVTKKYNQKWTEREFRVNRVNEQWLQETLH</sequence>
<accession>A0A443RUZ3</accession>
<dbReference type="GO" id="GO:0006289">
    <property type="term" value="P:nucleotide-excision repair"/>
    <property type="evidence" value="ECO:0007669"/>
    <property type="project" value="InterPro"/>
</dbReference>
<gene>
    <name evidence="2" type="ORF">B4U80_12375</name>
</gene>
<dbReference type="GO" id="GO:0003697">
    <property type="term" value="F:single-stranded DNA binding"/>
    <property type="evidence" value="ECO:0007669"/>
    <property type="project" value="TreeGrafter"/>
</dbReference>
<dbReference type="GO" id="GO:0000111">
    <property type="term" value="C:nucleotide-excision repair factor 2 complex"/>
    <property type="evidence" value="ECO:0007669"/>
    <property type="project" value="TreeGrafter"/>
</dbReference>
<dbReference type="STRING" id="299467.A0A443RUZ3"/>
<name>A0A443RUZ3_9ACAR</name>
<dbReference type="PANTHER" id="PTHR12135">
    <property type="entry name" value="DNA REPAIR PROTEIN XP-C / RAD4"/>
    <property type="match status" value="1"/>
</dbReference>
<organism evidence="2 3">
    <name type="scientific">Leptotrombidium deliense</name>
    <dbReference type="NCBI Taxonomy" id="299467"/>
    <lineage>
        <taxon>Eukaryota</taxon>
        <taxon>Metazoa</taxon>
        <taxon>Ecdysozoa</taxon>
        <taxon>Arthropoda</taxon>
        <taxon>Chelicerata</taxon>
        <taxon>Arachnida</taxon>
        <taxon>Acari</taxon>
        <taxon>Acariformes</taxon>
        <taxon>Trombidiformes</taxon>
        <taxon>Prostigmata</taxon>
        <taxon>Anystina</taxon>
        <taxon>Parasitengona</taxon>
        <taxon>Trombiculoidea</taxon>
        <taxon>Trombiculidae</taxon>
        <taxon>Leptotrombidium</taxon>
    </lineage>
</organism>